<sequence>MGSPCESPSASAGTNTSSTETYTSPHSPSLPRSFARMNPTDSGVPKGASMPPAGIPVGILELLIFYPNHFQVIELAERASREGWSPPMMARVQLWSRDGNFSAIHGRRNDTLRQQFSAAFSAQGTTMTAYKSSAAGRPFHHTDGPNFTQLYEVSNVTLGSHASGPPSLHQLINGVVNFPAGQDAGVLTQALQWARAQGNAQLSTYTTNDLPTIIAAQGLVNPTDASTPDWDKRALARALLNVPPPQ</sequence>
<evidence type="ECO:0000313" key="2">
    <source>
        <dbReference type="EMBL" id="PPJ50084.1"/>
    </source>
</evidence>
<dbReference type="STRING" id="357750.A0A2S6BRI5"/>
<evidence type="ECO:0000256" key="1">
    <source>
        <dbReference type="SAM" id="MobiDB-lite"/>
    </source>
</evidence>
<name>A0A2S6BRI5_9PEZI</name>
<keyword evidence="3" id="KW-1185">Reference proteome</keyword>
<evidence type="ECO:0000313" key="3">
    <source>
        <dbReference type="Proteomes" id="UP000237631"/>
    </source>
</evidence>
<gene>
    <name evidence="2" type="ORF">CBER1_05043</name>
</gene>
<feature type="compositionally biased region" description="Polar residues" evidence="1">
    <location>
        <begin position="1"/>
        <end position="27"/>
    </location>
</feature>
<feature type="region of interest" description="Disordered" evidence="1">
    <location>
        <begin position="1"/>
        <end position="50"/>
    </location>
</feature>
<dbReference type="EMBL" id="PNEN01001793">
    <property type="protein sequence ID" value="PPJ50084.1"/>
    <property type="molecule type" value="Genomic_DNA"/>
</dbReference>
<accession>A0A2S6BRI5</accession>
<protein>
    <submittedName>
        <fullName evidence="2">Uncharacterized protein</fullName>
    </submittedName>
</protein>
<dbReference type="Proteomes" id="UP000237631">
    <property type="component" value="Unassembled WGS sequence"/>
</dbReference>
<dbReference type="AlphaFoldDB" id="A0A2S6BRI5"/>
<proteinExistence type="predicted"/>
<reference evidence="3" key="1">
    <citation type="journal article" date="2017" name="bioRxiv">
        <title>Conservation of a gene cluster reveals novel cercosporin biosynthetic mechanisms and extends production to the genus Colletotrichum.</title>
        <authorList>
            <person name="de Jonge R."/>
            <person name="Ebert M.K."/>
            <person name="Huitt-Roehl C.R."/>
            <person name="Pal P."/>
            <person name="Suttle J.C."/>
            <person name="Spanner R.E."/>
            <person name="Neubauer J.D."/>
            <person name="Jurick W.M.II."/>
            <person name="Stott K.A."/>
            <person name="Secor G.A."/>
            <person name="Thomma B.P.H.J."/>
            <person name="Van de Peer Y."/>
            <person name="Townsend C.A."/>
            <person name="Bolton M.D."/>
        </authorList>
    </citation>
    <scope>NUCLEOTIDE SEQUENCE [LARGE SCALE GENOMIC DNA]</scope>
    <source>
        <strain evidence="3">CBS538.71</strain>
    </source>
</reference>
<dbReference type="OrthoDB" id="3796227at2759"/>
<organism evidence="2 3">
    <name type="scientific">Cercospora berteroae</name>
    <dbReference type="NCBI Taxonomy" id="357750"/>
    <lineage>
        <taxon>Eukaryota</taxon>
        <taxon>Fungi</taxon>
        <taxon>Dikarya</taxon>
        <taxon>Ascomycota</taxon>
        <taxon>Pezizomycotina</taxon>
        <taxon>Dothideomycetes</taxon>
        <taxon>Dothideomycetidae</taxon>
        <taxon>Mycosphaerellales</taxon>
        <taxon>Mycosphaerellaceae</taxon>
        <taxon>Cercospora</taxon>
    </lineage>
</organism>
<comment type="caution">
    <text evidence="2">The sequence shown here is derived from an EMBL/GenBank/DDBJ whole genome shotgun (WGS) entry which is preliminary data.</text>
</comment>